<reference evidence="3" key="2">
    <citation type="submission" date="2021-04" db="EMBL/GenBank/DDBJ databases">
        <authorList>
            <person name="Gilroy R."/>
        </authorList>
    </citation>
    <scope>NUCLEOTIDE SEQUENCE</scope>
    <source>
        <strain evidence="3">1282</strain>
    </source>
</reference>
<protein>
    <submittedName>
        <fullName evidence="3">ABC transporter substrate-binding protein</fullName>
    </submittedName>
</protein>
<evidence type="ECO:0000313" key="3">
    <source>
        <dbReference type="EMBL" id="HIY27192.1"/>
    </source>
</evidence>
<evidence type="ECO:0000256" key="1">
    <source>
        <dbReference type="SAM" id="MobiDB-lite"/>
    </source>
</evidence>
<feature type="signal peptide" evidence="2">
    <location>
        <begin position="1"/>
        <end position="21"/>
    </location>
</feature>
<dbReference type="PANTHER" id="PTHR30024:SF46">
    <property type="entry name" value="ABC TRANSPORTER, SUBSTRATE-BINDING LIPOPROTEIN"/>
    <property type="match status" value="1"/>
</dbReference>
<evidence type="ECO:0000313" key="4">
    <source>
        <dbReference type="Proteomes" id="UP000823915"/>
    </source>
</evidence>
<dbReference type="Pfam" id="PF12974">
    <property type="entry name" value="Phosphonate-bd"/>
    <property type="match status" value="1"/>
</dbReference>
<reference evidence="3" key="1">
    <citation type="journal article" date="2021" name="PeerJ">
        <title>Extensive microbial diversity within the chicken gut microbiome revealed by metagenomics and culture.</title>
        <authorList>
            <person name="Gilroy R."/>
            <person name="Ravi A."/>
            <person name="Getino M."/>
            <person name="Pursley I."/>
            <person name="Horton D.L."/>
            <person name="Alikhan N.F."/>
            <person name="Baker D."/>
            <person name="Gharbi K."/>
            <person name="Hall N."/>
            <person name="Watson M."/>
            <person name="Adriaenssens E.M."/>
            <person name="Foster-Nyarko E."/>
            <person name="Jarju S."/>
            <person name="Secka A."/>
            <person name="Antonio M."/>
            <person name="Oren A."/>
            <person name="Chaudhuri R.R."/>
            <person name="La Ragione R."/>
            <person name="Hildebrand F."/>
            <person name="Pallen M.J."/>
        </authorList>
    </citation>
    <scope>NUCLEOTIDE SEQUENCE</scope>
    <source>
        <strain evidence="3">1282</strain>
    </source>
</reference>
<gene>
    <name evidence="3" type="ORF">H9838_08490</name>
</gene>
<dbReference type="AlphaFoldDB" id="A0A9D2C275"/>
<name>A0A9D2C275_9FIRM</name>
<keyword evidence="2" id="KW-0732">Signal</keyword>
<feature type="region of interest" description="Disordered" evidence="1">
    <location>
        <begin position="24"/>
        <end position="84"/>
    </location>
</feature>
<evidence type="ECO:0000256" key="2">
    <source>
        <dbReference type="SAM" id="SignalP"/>
    </source>
</evidence>
<proteinExistence type="predicted"/>
<accession>A0A9D2C275</accession>
<dbReference type="Proteomes" id="UP000823915">
    <property type="component" value="Unassembled WGS sequence"/>
</dbReference>
<dbReference type="PROSITE" id="PS51257">
    <property type="entry name" value="PROKAR_LIPOPROTEIN"/>
    <property type="match status" value="1"/>
</dbReference>
<dbReference type="EMBL" id="DXDU01000134">
    <property type="protein sequence ID" value="HIY27192.1"/>
    <property type="molecule type" value="Genomic_DNA"/>
</dbReference>
<dbReference type="Gene3D" id="3.40.190.10">
    <property type="entry name" value="Periplasmic binding protein-like II"/>
    <property type="match status" value="2"/>
</dbReference>
<comment type="caution">
    <text evidence="3">The sequence shown here is derived from an EMBL/GenBank/DDBJ whole genome shotgun (WGS) entry which is preliminary data.</text>
</comment>
<dbReference type="PIRSF" id="PIRSF027386">
    <property type="entry name" value="UCP027386_ABC_sbc_TM0202"/>
    <property type="match status" value="1"/>
</dbReference>
<organism evidence="3 4">
    <name type="scientific">Candidatus Acutalibacter pullistercoris</name>
    <dbReference type="NCBI Taxonomy" id="2838418"/>
    <lineage>
        <taxon>Bacteria</taxon>
        <taxon>Bacillati</taxon>
        <taxon>Bacillota</taxon>
        <taxon>Clostridia</taxon>
        <taxon>Eubacteriales</taxon>
        <taxon>Acutalibacteraceae</taxon>
        <taxon>Acutalibacter</taxon>
    </lineage>
</organism>
<feature type="chain" id="PRO_5038713243" evidence="2">
    <location>
        <begin position="22"/>
        <end position="378"/>
    </location>
</feature>
<dbReference type="PANTHER" id="PTHR30024">
    <property type="entry name" value="ALIPHATIC SULFONATES-BINDING PROTEIN-RELATED"/>
    <property type="match status" value="1"/>
</dbReference>
<dbReference type="SUPFAM" id="SSF53850">
    <property type="entry name" value="Periplasmic binding protein-like II"/>
    <property type="match status" value="1"/>
</dbReference>
<dbReference type="InterPro" id="IPR027024">
    <property type="entry name" value="UCP027386_ABC_sbc_TM0202"/>
</dbReference>
<feature type="compositionally biased region" description="Low complexity" evidence="1">
    <location>
        <begin position="24"/>
        <end position="71"/>
    </location>
</feature>
<sequence>MKRILSLTLALCLCLALFACSGGSGSSSQAESSQSGASESSQSSASESSQEGQSESEESSQAPEKSSQAAETSQEETGSAGHANVAALKGPTAMGMVKMMSDDAASGDPVYGFNIFASADEITPKLVQGELDLAAVPANLASVLYNNTEGQVQVLAINTLGVLYIVENGDSIQSVADLKGKTIYASGKGSTPEYALRYLLSGNGIDPDADVTIQWKSEHSECVAALAADPAGIAMLPQPFVTTAQSQNENLRVALDMTQEWDALAKENGSDAALLTGVVVARKAFVEENPETVEQFLSDYEASVAYTEEDLEGAAKLIGEYDIVPEAVAQKALPACNITLIRGEEMKAKLSAYLQTLMDQNPKAIGGAMPGDDFYYAG</sequence>